<evidence type="ECO:0000259" key="5">
    <source>
        <dbReference type="Pfam" id="PF22972"/>
    </source>
</evidence>
<dbReference type="SUPFAM" id="SSF50729">
    <property type="entry name" value="PH domain-like"/>
    <property type="match status" value="1"/>
</dbReference>
<dbReference type="Pfam" id="PF22972">
    <property type="entry name" value="EVH1_PP4R3"/>
    <property type="match status" value="1"/>
</dbReference>
<dbReference type="GO" id="GO:0005654">
    <property type="term" value="C:nucleoplasm"/>
    <property type="evidence" value="ECO:0007669"/>
    <property type="project" value="TreeGrafter"/>
</dbReference>
<dbReference type="PANTHER" id="PTHR23318:SF0">
    <property type="entry name" value="SERINE_THREONINE-PROTEIN PHOSPHATASE 4 REGULATORY SUBUNIT 3"/>
    <property type="match status" value="1"/>
</dbReference>
<dbReference type="Pfam" id="PF04802">
    <property type="entry name" value="PP4R3"/>
    <property type="match status" value="1"/>
</dbReference>
<dbReference type="InterPro" id="IPR055236">
    <property type="entry name" value="EVH1_PP4R3"/>
</dbReference>
<dbReference type="SUPFAM" id="SSF48371">
    <property type="entry name" value="ARM repeat"/>
    <property type="match status" value="1"/>
</dbReference>
<dbReference type="STRING" id="698492.A0A0E9NKF2"/>
<dbReference type="GO" id="GO:0072542">
    <property type="term" value="F:protein phosphatase activator activity"/>
    <property type="evidence" value="ECO:0007669"/>
    <property type="project" value="TreeGrafter"/>
</dbReference>
<dbReference type="InterPro" id="IPR011993">
    <property type="entry name" value="PH-like_dom_sf"/>
</dbReference>
<feature type="compositionally biased region" description="Gly residues" evidence="3">
    <location>
        <begin position="712"/>
        <end position="723"/>
    </location>
</feature>
<dbReference type="Gene3D" id="2.30.29.30">
    <property type="entry name" value="Pleckstrin-homology domain (PH domain)/Phosphotyrosine-binding domain (PTB)"/>
    <property type="match status" value="1"/>
</dbReference>
<feature type="region of interest" description="Disordered" evidence="3">
    <location>
        <begin position="709"/>
        <end position="861"/>
    </location>
</feature>
<comment type="caution">
    <text evidence="6">The sequence shown here is derived from an EMBL/GenBank/DDBJ whole genome shotgun (WGS) entry which is preliminary data.</text>
</comment>
<keyword evidence="2" id="KW-0539">Nucleus</keyword>
<feature type="domain" description="PP4R3 EVH1-like" evidence="5">
    <location>
        <begin position="72"/>
        <end position="167"/>
    </location>
</feature>
<dbReference type="InterPro" id="IPR016024">
    <property type="entry name" value="ARM-type_fold"/>
</dbReference>
<protein>
    <submittedName>
        <fullName evidence="6">Uncharacterized protein</fullName>
    </submittedName>
</protein>
<evidence type="ECO:0000313" key="7">
    <source>
        <dbReference type="Proteomes" id="UP000033140"/>
    </source>
</evidence>
<gene>
    <name evidence="6" type="ORF">G7K_3997-t1</name>
</gene>
<feature type="compositionally biased region" description="Acidic residues" evidence="3">
    <location>
        <begin position="746"/>
        <end position="757"/>
    </location>
</feature>
<evidence type="ECO:0000256" key="3">
    <source>
        <dbReference type="SAM" id="MobiDB-lite"/>
    </source>
</evidence>
<proteinExistence type="predicted"/>
<dbReference type="PANTHER" id="PTHR23318">
    <property type="entry name" value="ATP SYNTHASE GAMMA-RELATED"/>
    <property type="match status" value="1"/>
</dbReference>
<sequence length="926" mass="104290">MVVFRGRCCTPTPRGLPTLYTTTTAWTPGEEHSSPTRNDTDAYTPVIAHSKSAVGRREQGAMSLDVPSAQFRVKVYQLKDDNWDDKGTGHCTGLIENDEAWFYVRSENDPKEMLLKSRILREDVYQKQQETLIVWTEANGEDMALSFQEADGCAEIWNYITNVQRHMYQSNLADDILSDEAEGAISSPVHLPAAEIGNLQEIENRVLMASHSIKQRESLAKFVLQEDYIAKLVPLLEMLEDLESLSDLHRLCNIMKVLILINDASIFEVILKDENILGVVGILEYDPDFPGHKANHRKYLSDPVRFKQVVEIENPEIRRKIHQTFRLQYLKDVVLARILDDNTFSLLNSLIFFNQVDIVQHLQSNSKFLTELFGIFKSDPLQDPSRKADGVRFIQQFCQIAKQLQSPARTGLYTTFVNHGLFGVIDYALLHEDPGIRIAGTDVVMAIIDHDPTLIRSFILKQDADKEETKSLTDTLMELAHTEKDLGVKALIAEAIRVLVDPAAGPLPEGQAKPTNEFVLRQRVEDPEADKFLQFFYDNCATKLMVPLMEIDERVETLELSQDRSALFTHLCELLCFFLRFHTFRSKYFVLSSNISAKVGALFKSSEKHVKLAALRYFRTCIGLNDEFYKRHLIKNNLFAPIIETFISTGTRYNMLNSACLEFFEFIRKEAMKNVIIHIVENFGERLREVKYVETFEQLMARYEQFKEKPGVGAGDGGEGGTTEGAQQMETRTTDGRWQSVKPPDAQEEDYFNNDDEMEKKTAKTETPPTAPDTEGEPATTESPATEDLGISVVDVLPPDRLSEKRRREEEDEEDQLGLLSRGAKRTASPQSVKAVNTPSPSKEGRPASADGSPTPGPKKIVFSFGKVAGTIAKAVAGTGAEGVDAEEKDEAPPPQETVSEEKKEWEYTLGPGIWDLDLDLGILEG</sequence>
<reference evidence="6 7" key="2">
    <citation type="journal article" date="2014" name="J. Gen. Appl. Microbiol.">
        <title>The early diverging ascomycetous budding yeast Saitoella complicata has three histone deacetylases belonging to the Clr6, Hos2, and Rpd3 lineages.</title>
        <authorList>
            <person name="Nishida H."/>
            <person name="Matsumoto T."/>
            <person name="Kondo S."/>
            <person name="Hamamoto M."/>
            <person name="Yoshikawa H."/>
        </authorList>
    </citation>
    <scope>NUCLEOTIDE SEQUENCE [LARGE SCALE GENOMIC DNA]</scope>
    <source>
        <strain evidence="6 7">NRRL Y-17804</strain>
    </source>
</reference>
<accession>A0A0E9NKF2</accession>
<evidence type="ECO:0000256" key="1">
    <source>
        <dbReference type="ARBA" id="ARBA00004123"/>
    </source>
</evidence>
<feature type="compositionally biased region" description="Polar residues" evidence="3">
    <location>
        <begin position="828"/>
        <end position="841"/>
    </location>
</feature>
<name>A0A0E9NKF2_SAICN</name>
<dbReference type="OMA" id="ALMTHNN"/>
<evidence type="ECO:0000313" key="6">
    <source>
        <dbReference type="EMBL" id="GAO49860.1"/>
    </source>
</evidence>
<dbReference type="InterPro" id="IPR051137">
    <property type="entry name" value="PP4R3-like"/>
</dbReference>
<reference evidence="6 7" key="3">
    <citation type="journal article" date="2015" name="Genome Announc.">
        <title>Draft Genome Sequence of the Archiascomycetous Yeast Saitoella complicata.</title>
        <authorList>
            <person name="Yamauchi K."/>
            <person name="Kondo S."/>
            <person name="Hamamoto M."/>
            <person name="Takahashi Y."/>
            <person name="Ogura Y."/>
            <person name="Hayashi T."/>
            <person name="Nishida H."/>
        </authorList>
    </citation>
    <scope>NUCLEOTIDE SEQUENCE [LARGE SCALE GENOMIC DNA]</scope>
    <source>
        <strain evidence="6 7">NRRL Y-17804</strain>
    </source>
</reference>
<dbReference type="Proteomes" id="UP000033140">
    <property type="component" value="Unassembled WGS sequence"/>
</dbReference>
<organism evidence="6 7">
    <name type="scientific">Saitoella complicata (strain BCRC 22490 / CBS 7301 / JCM 7358 / NBRC 10748 / NRRL Y-17804)</name>
    <dbReference type="NCBI Taxonomy" id="698492"/>
    <lineage>
        <taxon>Eukaryota</taxon>
        <taxon>Fungi</taxon>
        <taxon>Dikarya</taxon>
        <taxon>Ascomycota</taxon>
        <taxon>Taphrinomycotina</taxon>
        <taxon>Taphrinomycotina incertae sedis</taxon>
        <taxon>Saitoella</taxon>
    </lineage>
</organism>
<feature type="region of interest" description="Disordered" evidence="3">
    <location>
        <begin position="879"/>
        <end position="904"/>
    </location>
</feature>
<reference evidence="6 7" key="1">
    <citation type="journal article" date="2011" name="J. Gen. Appl. Microbiol.">
        <title>Draft genome sequencing of the enigmatic yeast Saitoella complicata.</title>
        <authorList>
            <person name="Nishida H."/>
            <person name="Hamamoto M."/>
            <person name="Sugiyama J."/>
        </authorList>
    </citation>
    <scope>NUCLEOTIDE SEQUENCE [LARGE SCALE GENOMIC DNA]</scope>
    <source>
        <strain evidence="6 7">NRRL Y-17804</strain>
    </source>
</reference>
<evidence type="ECO:0000256" key="2">
    <source>
        <dbReference type="ARBA" id="ARBA00023242"/>
    </source>
</evidence>
<dbReference type="EMBL" id="BACD03000026">
    <property type="protein sequence ID" value="GAO49860.1"/>
    <property type="molecule type" value="Genomic_DNA"/>
</dbReference>
<dbReference type="GO" id="GO:0006974">
    <property type="term" value="P:DNA damage response"/>
    <property type="evidence" value="ECO:0007669"/>
    <property type="project" value="TreeGrafter"/>
</dbReference>
<dbReference type="GO" id="GO:0030289">
    <property type="term" value="C:protein phosphatase 4 complex"/>
    <property type="evidence" value="ECO:0007669"/>
    <property type="project" value="TreeGrafter"/>
</dbReference>
<dbReference type="InterPro" id="IPR006887">
    <property type="entry name" value="P4R3-like_central_dom"/>
</dbReference>
<comment type="subcellular location">
    <subcellularLocation>
        <location evidence="1">Nucleus</location>
    </subcellularLocation>
</comment>
<dbReference type="AlphaFoldDB" id="A0A0E9NKF2"/>
<keyword evidence="7" id="KW-1185">Reference proteome</keyword>
<evidence type="ECO:0000259" key="4">
    <source>
        <dbReference type="Pfam" id="PF04802"/>
    </source>
</evidence>
<feature type="domain" description="Serine/threonine-protein phosphatase 4 regulatory subunit 3-like central" evidence="4">
    <location>
        <begin position="201"/>
        <end position="705"/>
    </location>
</feature>